<proteinExistence type="predicted"/>
<keyword evidence="3" id="KW-1185">Reference proteome</keyword>
<dbReference type="EMBL" id="CP064934">
    <property type="protein sequence ID" value="QPK11879.1"/>
    <property type="molecule type" value="Genomic_DNA"/>
</dbReference>
<geneLocation type="plasmid" evidence="1 3">
    <name>pRphaN771c</name>
</geneLocation>
<dbReference type="RefSeq" id="WP_064826182.1">
    <property type="nucleotide sequence ID" value="NZ_CP013534.1"/>
</dbReference>
<reference evidence="1 3" key="1">
    <citation type="submission" date="2015-11" db="EMBL/GenBank/DDBJ databases">
        <title>The limits of bacterial species coexistence and the symbiotic plasmid transference in sympatric Rhizobium populations.</title>
        <authorList>
            <person name="Perez-Carrascal O.M."/>
            <person name="VanInsberghe D."/>
            <person name="Juarez S."/>
            <person name="Polz M.F."/>
            <person name="Vinuesa P."/>
            <person name="Gonzalez V."/>
        </authorList>
    </citation>
    <scope>NUCLEOTIDE SEQUENCE [LARGE SCALE GENOMIC DNA]</scope>
    <source>
        <strain evidence="1 3">N771</strain>
        <plasmid evidence="1 3">pRphaN771c</plasmid>
    </source>
</reference>
<gene>
    <name evidence="1" type="ORF">AMC81_PC00115</name>
    <name evidence="2" type="ORF">HER27_026545</name>
</gene>
<organism evidence="2 4">
    <name type="scientific">Rhizobium phaseoli</name>
    <dbReference type="NCBI Taxonomy" id="396"/>
    <lineage>
        <taxon>Bacteria</taxon>
        <taxon>Pseudomonadati</taxon>
        <taxon>Pseudomonadota</taxon>
        <taxon>Alphaproteobacteria</taxon>
        <taxon>Hyphomicrobiales</taxon>
        <taxon>Rhizobiaceae</taxon>
        <taxon>Rhizobium/Agrobacterium group</taxon>
        <taxon>Rhizobium</taxon>
    </lineage>
</organism>
<keyword evidence="2" id="KW-0614">Plasmid</keyword>
<dbReference type="AlphaFoldDB" id="A0A192TJT1"/>
<evidence type="ECO:0000313" key="1">
    <source>
        <dbReference type="EMBL" id="ANL87590.1"/>
    </source>
</evidence>
<reference evidence="2 4" key="2">
    <citation type="submission" date="2020-11" db="EMBL/GenBank/DDBJ databases">
        <title>Indigenous Rhizobia Nodulating Common beans in Western Kenya.</title>
        <authorList>
            <person name="Wekesa C.S."/>
            <person name="Oelmueller R."/>
            <person name="Furch A.C."/>
        </authorList>
    </citation>
    <scope>NUCLEOTIDE SEQUENCE [LARGE SCALE GENOMIC DNA]</scope>
    <source>
        <strain evidence="4">BS3</strain>
        <strain evidence="2">S3</strain>
        <plasmid evidence="2 4">pBS3c</plasmid>
    </source>
</reference>
<protein>
    <submittedName>
        <fullName evidence="2">Uncharacterized protein</fullName>
    </submittedName>
</protein>
<sequence length="117" mass="12599">MPYKVSIYFAKDYASITVKDWLSDSICMDILTDTELKCVAVKKSATFQVLIGQKNNVGEVIIDEAAAGATSIPTSYKIPAELDATGTITFPKPAAVSQSDIGKLTEEIEAIKQRIGP</sequence>
<accession>A0A192TJT1</accession>
<name>A0A192TJT1_9HYPH</name>
<dbReference type="Proteomes" id="UP000540266">
    <property type="component" value="Plasmid pBS3c"/>
</dbReference>
<evidence type="ECO:0000313" key="3">
    <source>
        <dbReference type="Proteomes" id="UP000078551"/>
    </source>
</evidence>
<dbReference type="EMBL" id="CP013571">
    <property type="protein sequence ID" value="ANL87590.1"/>
    <property type="molecule type" value="Genomic_DNA"/>
</dbReference>
<dbReference type="Proteomes" id="UP000078551">
    <property type="component" value="Plasmid pRphaN771c"/>
</dbReference>
<evidence type="ECO:0000313" key="4">
    <source>
        <dbReference type="Proteomes" id="UP000540266"/>
    </source>
</evidence>
<evidence type="ECO:0000313" key="2">
    <source>
        <dbReference type="EMBL" id="QPK11879.1"/>
    </source>
</evidence>
<geneLocation type="plasmid" evidence="2 4">
    <name>pBS3c</name>
</geneLocation>
<dbReference type="GeneID" id="45960080"/>